<dbReference type="InterPro" id="IPR050595">
    <property type="entry name" value="Bact_response_regulator"/>
</dbReference>
<dbReference type="RefSeq" id="WP_094984783.1">
    <property type="nucleotide sequence ID" value="NZ_NHNI01000001.1"/>
</dbReference>
<dbReference type="AlphaFoldDB" id="A0A266QBV3"/>
<dbReference type="SUPFAM" id="SSF52172">
    <property type="entry name" value="CheY-like"/>
    <property type="match status" value="1"/>
</dbReference>
<dbReference type="SMART" id="SM00448">
    <property type="entry name" value="REC"/>
    <property type="match status" value="1"/>
</dbReference>
<proteinExistence type="predicted"/>
<dbReference type="EMBL" id="NHNI01000001">
    <property type="protein sequence ID" value="OZY87358.1"/>
    <property type="molecule type" value="Genomic_DNA"/>
</dbReference>
<dbReference type="PROSITE" id="PS50110">
    <property type="entry name" value="RESPONSE_REGULATORY"/>
    <property type="match status" value="1"/>
</dbReference>
<dbReference type="InterPro" id="IPR011006">
    <property type="entry name" value="CheY-like_superfamily"/>
</dbReference>
<accession>A0A266QBV3</accession>
<reference evidence="6" key="1">
    <citation type="submission" date="2017-05" db="EMBL/GenBank/DDBJ databases">
        <authorList>
            <person name="Barney B.M."/>
        </authorList>
    </citation>
    <scope>NUCLEOTIDE SEQUENCE [LARGE SCALE GENOMIC DNA]</scope>
    <source>
        <strain evidence="6">PSBB022</strain>
    </source>
</reference>
<dbReference type="GO" id="GO:0000160">
    <property type="term" value="P:phosphorelay signal transduction system"/>
    <property type="evidence" value="ECO:0007669"/>
    <property type="project" value="UniProtKB-KW"/>
</dbReference>
<comment type="caution">
    <text evidence="5">The sequence shown here is derived from an EMBL/GenBank/DDBJ whole genome shotgun (WGS) entry which is preliminary data.</text>
</comment>
<dbReference type="Pfam" id="PF00072">
    <property type="entry name" value="Response_reg"/>
    <property type="match status" value="1"/>
</dbReference>
<evidence type="ECO:0000259" key="4">
    <source>
        <dbReference type="PROSITE" id="PS50110"/>
    </source>
</evidence>
<name>A0A266QBV3_9GAMM</name>
<evidence type="ECO:0000256" key="1">
    <source>
        <dbReference type="ARBA" id="ARBA00022553"/>
    </source>
</evidence>
<keyword evidence="6" id="KW-1185">Reference proteome</keyword>
<dbReference type="Gene3D" id="3.40.50.2300">
    <property type="match status" value="1"/>
</dbReference>
<dbReference type="PANTHER" id="PTHR44591">
    <property type="entry name" value="STRESS RESPONSE REGULATOR PROTEIN 1"/>
    <property type="match status" value="1"/>
</dbReference>
<organism evidence="5 6">
    <name type="scientific">Cellvibrio mixtus</name>
    <dbReference type="NCBI Taxonomy" id="39650"/>
    <lineage>
        <taxon>Bacteria</taxon>
        <taxon>Pseudomonadati</taxon>
        <taxon>Pseudomonadota</taxon>
        <taxon>Gammaproteobacteria</taxon>
        <taxon>Cellvibrionales</taxon>
        <taxon>Cellvibrionaceae</taxon>
        <taxon>Cellvibrio</taxon>
    </lineage>
</organism>
<keyword evidence="1 3" id="KW-0597">Phosphoprotein</keyword>
<evidence type="ECO:0000313" key="6">
    <source>
        <dbReference type="Proteomes" id="UP000216101"/>
    </source>
</evidence>
<evidence type="ECO:0000256" key="2">
    <source>
        <dbReference type="ARBA" id="ARBA00023012"/>
    </source>
</evidence>
<feature type="domain" description="Response regulatory" evidence="4">
    <location>
        <begin position="3"/>
        <end position="118"/>
    </location>
</feature>
<protein>
    <submittedName>
        <fullName evidence="5">Response regulator</fullName>
    </submittedName>
</protein>
<evidence type="ECO:0000256" key="3">
    <source>
        <dbReference type="PROSITE-ProRule" id="PRU00169"/>
    </source>
</evidence>
<dbReference type="PANTHER" id="PTHR44591:SF14">
    <property type="entry name" value="PROTEIN PILG"/>
    <property type="match status" value="1"/>
</dbReference>
<evidence type="ECO:0000313" key="5">
    <source>
        <dbReference type="EMBL" id="OZY87358.1"/>
    </source>
</evidence>
<dbReference type="InterPro" id="IPR001789">
    <property type="entry name" value="Sig_transdc_resp-reg_receiver"/>
</dbReference>
<keyword evidence="2" id="KW-0902">Two-component regulatory system</keyword>
<dbReference type="Proteomes" id="UP000216101">
    <property type="component" value="Unassembled WGS sequence"/>
</dbReference>
<sequence length="121" mass="13337">MLTLMVVDDSPIIRRTIERCNDSDQFRVVASAANGLQALELFKKTRPQLITMDLTMPKMDGVACIQQIIALDPSVRILVISAVTDKALGIDALKKGARGFLPKPFSDEQLLAALRELVRDT</sequence>
<feature type="modified residue" description="4-aspartylphosphate" evidence="3">
    <location>
        <position position="53"/>
    </location>
</feature>
<gene>
    <name evidence="5" type="ORF">CBP51_10370</name>
</gene>